<comment type="caution">
    <text evidence="1">The sequence shown here is derived from an EMBL/GenBank/DDBJ whole genome shotgun (WGS) entry which is preliminary data.</text>
</comment>
<dbReference type="Proteomes" id="UP000186471">
    <property type="component" value="Unassembled WGS sequence"/>
</dbReference>
<dbReference type="AlphaFoldDB" id="A0A1Q8V6H4"/>
<evidence type="ECO:0000313" key="2">
    <source>
        <dbReference type="Proteomes" id="UP000186471"/>
    </source>
</evidence>
<gene>
    <name evidence="1" type="ORF">BKH31_12015</name>
</gene>
<organism evidence="1 2">
    <name type="scientific">Actinomyces oris</name>
    <dbReference type="NCBI Taxonomy" id="544580"/>
    <lineage>
        <taxon>Bacteria</taxon>
        <taxon>Bacillati</taxon>
        <taxon>Actinomycetota</taxon>
        <taxon>Actinomycetes</taxon>
        <taxon>Actinomycetales</taxon>
        <taxon>Actinomycetaceae</taxon>
        <taxon>Actinomyces</taxon>
    </lineage>
</organism>
<name>A0A1Q8V6H4_9ACTO</name>
<reference evidence="1 2" key="1">
    <citation type="submission" date="2016-12" db="EMBL/GenBank/DDBJ databases">
        <title>Genomic comparison of strains in the 'Actinomyces naeslundii' group.</title>
        <authorList>
            <person name="Mughal S.R."/>
            <person name="Do T."/>
            <person name="Gilbert S.C."/>
            <person name="Witherden E.A."/>
            <person name="Didelot X."/>
            <person name="Beighton D."/>
        </authorList>
    </citation>
    <scope>NUCLEOTIDE SEQUENCE [LARGE SCALE GENOMIC DNA]</scope>
    <source>
        <strain evidence="1 2">R21091</strain>
    </source>
</reference>
<accession>A0A1Q8V6H4</accession>
<dbReference type="EMBL" id="MSKK01000059">
    <property type="protein sequence ID" value="OLO43648.1"/>
    <property type="molecule type" value="Genomic_DNA"/>
</dbReference>
<protein>
    <submittedName>
        <fullName evidence="1">Uncharacterized protein</fullName>
    </submittedName>
</protein>
<evidence type="ECO:0000313" key="1">
    <source>
        <dbReference type="EMBL" id="OLO43648.1"/>
    </source>
</evidence>
<proteinExistence type="predicted"/>
<sequence length="162" mass="17569">MESIDSIVIKDQAIGLTQICDKIVYDYSAPTFKATEKGSQDKIFLLHCTMEFSGEVTYSGKVTAFQKIQSKEKGCLSADVSASLVEQDLKDADLEPVGAGAASTGSKSVDGWVPFVAQPVRGKNDYLTRDNMVLAYNRPATTFDGSGKTSEPYSDQHDIVIK</sequence>